<geneLocation type="plasmid" evidence="2 3">
    <name>unnamed1</name>
</geneLocation>
<dbReference type="RefSeq" id="WP_185279140.1">
    <property type="nucleotide sequence ID" value="NZ_CP043642.1"/>
</dbReference>
<keyword evidence="2" id="KW-0614">Plasmid</keyword>
<dbReference type="AlphaFoldDB" id="A0A7G6YHL0"/>
<organism evidence="2 3">
    <name type="scientific">Leifsonia shinshuensis</name>
    <dbReference type="NCBI Taxonomy" id="150026"/>
    <lineage>
        <taxon>Bacteria</taxon>
        <taxon>Bacillati</taxon>
        <taxon>Actinomycetota</taxon>
        <taxon>Actinomycetes</taxon>
        <taxon>Micrococcales</taxon>
        <taxon>Microbacteriaceae</taxon>
        <taxon>Leifsonia</taxon>
    </lineage>
</organism>
<proteinExistence type="predicted"/>
<dbReference type="EMBL" id="CP043642">
    <property type="protein sequence ID" value="QNE37975.1"/>
    <property type="molecule type" value="Genomic_DNA"/>
</dbReference>
<gene>
    <name evidence="2" type="ORF">F1C12_22110</name>
</gene>
<feature type="region of interest" description="Disordered" evidence="1">
    <location>
        <begin position="432"/>
        <end position="451"/>
    </location>
</feature>
<name>A0A7G6YHL0_9MICO</name>
<reference evidence="3" key="1">
    <citation type="submission" date="2019-09" db="EMBL/GenBank/DDBJ databases">
        <title>Antimicrobial potential of Antarctic Bacteria.</title>
        <authorList>
            <person name="Benaud N."/>
            <person name="Edwards R.J."/>
            <person name="Ferrari B.C."/>
        </authorList>
    </citation>
    <scope>NUCLEOTIDE SEQUENCE [LARGE SCALE GENOMIC DNA]</scope>
    <source>
        <strain evidence="3">INR9</strain>
        <plasmid evidence="3">unnamed1</plasmid>
    </source>
</reference>
<evidence type="ECO:0000313" key="3">
    <source>
        <dbReference type="Proteomes" id="UP000515511"/>
    </source>
</evidence>
<protein>
    <submittedName>
        <fullName evidence="2">Uncharacterized protein</fullName>
    </submittedName>
</protein>
<dbReference type="KEGG" id="lse:F1C12_22110"/>
<evidence type="ECO:0000313" key="2">
    <source>
        <dbReference type="EMBL" id="QNE37975.1"/>
    </source>
</evidence>
<accession>A0A7G6YHL0</accession>
<dbReference type="Proteomes" id="UP000515511">
    <property type="component" value="Plasmid unnamed1"/>
</dbReference>
<sequence length="451" mass="49600">MTDRTEVDVVRIKLGPDKPAPQPDALGRSRIGYAPNLTTLELWERGRGVWRARLEKVADAQLLLIASGGIVVMAGGITGVTFHDGRVAISGFPDPTHPLIGQRDPLDNSSANPVAYGTLETTPARNVTQRPLTDVLDDAVRVLTEAARHRRPRLHQTPAGRLEPHPTDTDPADWAEFVSLALAGAAANLGGIERALAGRPGSWEAAKVEDLLYSTIGTEASDLWRYRTEPVRVILDVDQIVSTRTDAWSQYDDAEQTIDARVEQAEKADPGPDQAAYGWVYEVTGPDQLTPVDAAAPPWSWETWRSYQSAEWAEWTERIEHDVKTGDTSWRSLFIPSSPEAGAEYNRLADEREERLDRIRQQLEQLDAQRQREWSTYGAALARAIEDAAQTVPDLRVPVEVTFGTNPGSRTHDDDEGDPLAQQLLDAAIAATPSPADLPGTPLERLTKEGR</sequence>
<evidence type="ECO:0000256" key="1">
    <source>
        <dbReference type="SAM" id="MobiDB-lite"/>
    </source>
</evidence>